<dbReference type="InterPro" id="IPR011193">
    <property type="entry name" value="Orn/lys/arg_de-COase"/>
</dbReference>
<dbReference type="GO" id="GO:0030170">
    <property type="term" value="F:pyridoxal phosphate binding"/>
    <property type="evidence" value="ECO:0007669"/>
    <property type="project" value="TreeGrafter"/>
</dbReference>
<evidence type="ECO:0000259" key="6">
    <source>
        <dbReference type="PROSITE" id="PS00703"/>
    </source>
</evidence>
<dbReference type="EC" id="4.1.1.18" evidence="7"/>
<dbReference type="FunFam" id="3.90.100.10:FF:000001">
    <property type="entry name" value="Lysine decarboxylase, inducible"/>
    <property type="match status" value="1"/>
</dbReference>
<dbReference type="PIRSF" id="PIRSF009393">
    <property type="entry name" value="Orn_decarb"/>
    <property type="match status" value="1"/>
</dbReference>
<comment type="similarity">
    <text evidence="1">Belongs to the Orn/Lys/Arg decarboxylase class-I family.</text>
</comment>
<dbReference type="SUPFAM" id="SSF55904">
    <property type="entry name" value="Ornithine decarboxylase C-terminal domain"/>
    <property type="match status" value="1"/>
</dbReference>
<evidence type="ECO:0000256" key="3">
    <source>
        <dbReference type="ARBA" id="ARBA00022898"/>
    </source>
</evidence>
<dbReference type="Pfam" id="PF03709">
    <property type="entry name" value="OKR_DC_1_N"/>
    <property type="match status" value="1"/>
</dbReference>
<dbReference type="CDD" id="cd00615">
    <property type="entry name" value="Orn_deC_like"/>
    <property type="match status" value="1"/>
</dbReference>
<dbReference type="InterPro" id="IPR015421">
    <property type="entry name" value="PyrdxlP-dep_Trfase_major"/>
</dbReference>
<dbReference type="SUPFAM" id="SSF53383">
    <property type="entry name" value="PLP-dependent transferases"/>
    <property type="match status" value="1"/>
</dbReference>
<organism evidence="7 8">
    <name type="scientific">Haemophilus influenzae</name>
    <dbReference type="NCBI Taxonomy" id="727"/>
    <lineage>
        <taxon>Bacteria</taxon>
        <taxon>Pseudomonadati</taxon>
        <taxon>Pseudomonadota</taxon>
        <taxon>Gammaproteobacteria</taxon>
        <taxon>Pasteurellales</taxon>
        <taxon>Pasteurellaceae</taxon>
        <taxon>Haemophilus</taxon>
    </lineage>
</organism>
<feature type="domain" description="Orn/Lys/Arg decarboxylases family 1 pyridoxal-P attachment site" evidence="6">
    <location>
        <begin position="359"/>
        <end position="373"/>
    </location>
</feature>
<name>A0A0D0HNQ9_HAEIF</name>
<dbReference type="InterPro" id="IPR015422">
    <property type="entry name" value="PyrdxlP-dep_Trfase_small"/>
</dbReference>
<proteinExistence type="inferred from homology"/>
<keyword evidence="2" id="KW-0210">Decarboxylase</keyword>
<gene>
    <name evidence="7" type="primary">cadA</name>
    <name evidence="7" type="ORF">NTHI1209_00757</name>
</gene>
<protein>
    <submittedName>
        <fullName evidence="7">Lysine decarboxylase, inducible</fullName>
        <ecNumber evidence="7">4.1.1.18</ecNumber>
    </submittedName>
</protein>
<dbReference type="InterPro" id="IPR036633">
    <property type="entry name" value="Prn/Lys/Arg_de-COase_C_sf"/>
</dbReference>
<dbReference type="PANTHER" id="PTHR45229:SF3">
    <property type="entry name" value="BIODEGRADATIVE ARGININE DECARBOXYLASE"/>
    <property type="match status" value="1"/>
</dbReference>
<dbReference type="Gene3D" id="3.90.1150.10">
    <property type="entry name" value="Aspartate Aminotransferase, domain 1"/>
    <property type="match status" value="1"/>
</dbReference>
<dbReference type="RefSeq" id="WP_005665616.1">
    <property type="nucleotide sequence ID" value="NZ_BGNA01000032.1"/>
</dbReference>
<dbReference type="AlphaFoldDB" id="A0A0D0HNQ9"/>
<dbReference type="Gene3D" id="3.40.50.2300">
    <property type="match status" value="1"/>
</dbReference>
<evidence type="ECO:0000256" key="4">
    <source>
        <dbReference type="ARBA" id="ARBA00023239"/>
    </source>
</evidence>
<accession>A0A0D0HNQ9</accession>
<dbReference type="GO" id="GO:0008923">
    <property type="term" value="F:lysine decarboxylase activity"/>
    <property type="evidence" value="ECO:0007669"/>
    <property type="project" value="UniProtKB-EC"/>
</dbReference>
<dbReference type="GO" id="GO:0005829">
    <property type="term" value="C:cytosol"/>
    <property type="evidence" value="ECO:0007669"/>
    <property type="project" value="TreeGrafter"/>
</dbReference>
<keyword evidence="3 5" id="KW-0663">Pyridoxal phosphate</keyword>
<dbReference type="InterPro" id="IPR008286">
    <property type="entry name" value="Prn/Lys/Arg_de-COase_C"/>
</dbReference>
<reference evidence="7 8" key="1">
    <citation type="submission" date="2014-05" db="EMBL/GenBank/DDBJ databases">
        <title>Methylome analysis of the phasevarions of Haemophilus influenzae.</title>
        <authorList>
            <person name="Atack J.M."/>
            <person name="Fox K.L."/>
            <person name="Power P.M."/>
            <person name="Clark T."/>
            <person name="Jurcisek J."/>
            <person name="Korlach J."/>
            <person name="Bakaletz L.O."/>
            <person name="Jennings M.P."/>
        </authorList>
    </citation>
    <scope>NUCLEOTIDE SEQUENCE [LARGE SCALE GENOMIC DNA]</scope>
    <source>
        <strain evidence="7 8">1209</strain>
    </source>
</reference>
<evidence type="ECO:0000256" key="1">
    <source>
        <dbReference type="ARBA" id="ARBA00010671"/>
    </source>
</evidence>
<dbReference type="InterPro" id="IPR000310">
    <property type="entry name" value="Orn/Lys/Arg_deCO2ase_major_dom"/>
</dbReference>
<evidence type="ECO:0000256" key="5">
    <source>
        <dbReference type="PIRSR" id="PIRSR009393-1"/>
    </source>
</evidence>
<dbReference type="Gene3D" id="3.40.640.10">
    <property type="entry name" value="Type I PLP-dependent aspartate aminotransferase-like (Major domain)"/>
    <property type="match status" value="1"/>
</dbReference>
<dbReference type="FunFam" id="3.40.640.10:FF:000008">
    <property type="entry name" value="Lysine decarboxylase, inducible"/>
    <property type="match status" value="1"/>
</dbReference>
<evidence type="ECO:0000256" key="2">
    <source>
        <dbReference type="ARBA" id="ARBA00022793"/>
    </source>
</evidence>
<evidence type="ECO:0000313" key="8">
    <source>
        <dbReference type="Proteomes" id="UP000050700"/>
    </source>
</evidence>
<dbReference type="EMBL" id="JMQP01000002">
    <property type="protein sequence ID" value="KIS35154.1"/>
    <property type="molecule type" value="Genomic_DNA"/>
</dbReference>
<comment type="caution">
    <text evidence="7">The sequence shown here is derived from an EMBL/GenBank/DDBJ whole genome shotgun (WGS) entry which is preliminary data.</text>
</comment>
<dbReference type="Pfam" id="PF01276">
    <property type="entry name" value="OKR_DC_1"/>
    <property type="match status" value="1"/>
</dbReference>
<sequence length="708" mass="80257">MKTILIAYKRENSYINELMLSLEQQGYSLIIVDNSEELLTIIRNNARLASVLFTYDIFNEGLTDKIIELNETLPVFLLKDTNDCNANVDYHKIGNHAQFIDCNLYTQTEVISKIQKAIRQYIQSIIPPLTKALFKYVNEDKYTFCTPGHMGGTAFLKSPIGTLFYDFFGENTMKSDISVSVGELGSLLDHSGPHKDAEEYIAKVFNADRSYIVTNGTSTANKIVGMYSVPSGSTVLIDRNCHKSLTHLLMMSDITPVYLKPTRNAYGILGGIPESEFRKDTIKQKLSHIGSDKWPVHAVITNSTYDGLFYNTDKIKENLDVKSIHFDSAWVPYTNFSPIYEGKTGMGGKRVPNKVIYETQSTHKLLAAFSQASMIHVKGDINETTFSEAYMMHTSTSPHYGIVASTEVAAAMMSNNTGKRLIQESLERAVKFRKEIKQRYNNAQSWYFDVWQPENINSIECWKLDQNATWHGFHNIDADHMYLDPIKVTILTPGLDKDGNLEERGIPASLVSKFLDDRGIIVEKTGTYNLLVLFSIGIDDTKAMLLLQSLNEFKELYDQNRFVKEMLPSVYAEAPDFYENMRIQDLAQGIHKLICKYNLPKLMFSAFEVLPKMVMTPNKAFQLELQGKVTDCYIEDMIGKVNANMILPYPPGVPLVMPGEMITEDSRLILEFLIMLCEIGAHYPGFETDIHGAYKQKDGRYKVKIIAE</sequence>
<feature type="modified residue" description="N6-(pyridoxal phosphate)lysine" evidence="5">
    <location>
        <position position="364"/>
    </location>
</feature>
<keyword evidence="4 7" id="KW-0456">Lyase</keyword>
<dbReference type="PANTHER" id="PTHR45229">
    <property type="entry name" value="CONSTITUTIVE ORNITHINE DECARBOXYLASE"/>
    <property type="match status" value="1"/>
</dbReference>
<dbReference type="InterPro" id="IPR015424">
    <property type="entry name" value="PyrdxlP-dep_Trfase"/>
</dbReference>
<dbReference type="NCBIfam" id="NF011929">
    <property type="entry name" value="PRK15400.1"/>
    <property type="match status" value="1"/>
</dbReference>
<dbReference type="PROSITE" id="PS00703">
    <property type="entry name" value="OKR_DC_1"/>
    <property type="match status" value="1"/>
</dbReference>
<evidence type="ECO:0000313" key="7">
    <source>
        <dbReference type="EMBL" id="KIS35154.1"/>
    </source>
</evidence>
<dbReference type="Gene3D" id="3.90.100.10">
    <property type="entry name" value="Orn/Lys/Arg decarboxylase, C-terminal domain"/>
    <property type="match status" value="1"/>
</dbReference>
<dbReference type="GO" id="GO:0008792">
    <property type="term" value="F:arginine decarboxylase activity"/>
    <property type="evidence" value="ECO:0007669"/>
    <property type="project" value="TreeGrafter"/>
</dbReference>
<dbReference type="Pfam" id="PF03711">
    <property type="entry name" value="OKR_DC_1_C"/>
    <property type="match status" value="1"/>
</dbReference>
<dbReference type="GO" id="GO:0006527">
    <property type="term" value="P:L-arginine catabolic process"/>
    <property type="evidence" value="ECO:0007669"/>
    <property type="project" value="TreeGrafter"/>
</dbReference>
<dbReference type="InterPro" id="IPR005308">
    <property type="entry name" value="OKR_de-COase_N"/>
</dbReference>
<dbReference type="Proteomes" id="UP000050700">
    <property type="component" value="Unassembled WGS sequence"/>
</dbReference>
<dbReference type="NCBIfam" id="NF011928">
    <property type="entry name" value="PRK15399.1"/>
    <property type="match status" value="1"/>
</dbReference>
<dbReference type="PATRIC" id="fig|727.564.peg.121"/>